<dbReference type="Gene3D" id="1.10.287.130">
    <property type="match status" value="1"/>
</dbReference>
<dbReference type="Pfam" id="PF02518">
    <property type="entry name" value="HATPase_c"/>
    <property type="match status" value="1"/>
</dbReference>
<evidence type="ECO:0000256" key="4">
    <source>
        <dbReference type="ARBA" id="ARBA00022553"/>
    </source>
</evidence>
<evidence type="ECO:0000256" key="12">
    <source>
        <dbReference type="SAM" id="Phobius"/>
    </source>
</evidence>
<dbReference type="SMART" id="SM00387">
    <property type="entry name" value="HATPase_c"/>
    <property type="match status" value="1"/>
</dbReference>
<dbReference type="InterPro" id="IPR036097">
    <property type="entry name" value="HisK_dim/P_sf"/>
</dbReference>
<dbReference type="Pfam" id="PF00672">
    <property type="entry name" value="HAMP"/>
    <property type="match status" value="1"/>
</dbReference>
<feature type="domain" description="HAMP" evidence="14">
    <location>
        <begin position="211"/>
        <end position="263"/>
    </location>
</feature>
<dbReference type="SMART" id="SM00304">
    <property type="entry name" value="HAMP"/>
    <property type="match status" value="1"/>
</dbReference>
<evidence type="ECO:0000256" key="2">
    <source>
        <dbReference type="ARBA" id="ARBA00004236"/>
    </source>
</evidence>
<dbReference type="Pfam" id="PF00512">
    <property type="entry name" value="HisKA"/>
    <property type="match status" value="1"/>
</dbReference>
<dbReference type="CDD" id="cd00082">
    <property type="entry name" value="HisKA"/>
    <property type="match status" value="1"/>
</dbReference>
<evidence type="ECO:0000313" key="16">
    <source>
        <dbReference type="Proteomes" id="UP001060039"/>
    </source>
</evidence>
<feature type="region of interest" description="Disordered" evidence="11">
    <location>
        <begin position="482"/>
        <end position="502"/>
    </location>
</feature>
<dbReference type="InterPro" id="IPR005467">
    <property type="entry name" value="His_kinase_dom"/>
</dbReference>
<keyword evidence="9" id="KW-0902">Two-component regulatory system</keyword>
<dbReference type="SUPFAM" id="SSF47384">
    <property type="entry name" value="Homodimeric domain of signal transducing histidine kinase"/>
    <property type="match status" value="1"/>
</dbReference>
<proteinExistence type="predicted"/>
<dbReference type="PRINTS" id="PR00344">
    <property type="entry name" value="BCTRLSENSOR"/>
</dbReference>
<evidence type="ECO:0000256" key="9">
    <source>
        <dbReference type="ARBA" id="ARBA00023012"/>
    </source>
</evidence>
<dbReference type="Proteomes" id="UP001060039">
    <property type="component" value="Chromosome"/>
</dbReference>
<evidence type="ECO:0000256" key="10">
    <source>
        <dbReference type="ARBA" id="ARBA00023136"/>
    </source>
</evidence>
<dbReference type="EC" id="2.7.13.3" evidence="3"/>
<evidence type="ECO:0000259" key="13">
    <source>
        <dbReference type="PROSITE" id="PS50109"/>
    </source>
</evidence>
<dbReference type="InterPro" id="IPR003660">
    <property type="entry name" value="HAMP_dom"/>
</dbReference>
<organism evidence="15 16">
    <name type="scientific">Microcella humidisoli</name>
    <dbReference type="NCBI Taxonomy" id="2963406"/>
    <lineage>
        <taxon>Bacteria</taxon>
        <taxon>Bacillati</taxon>
        <taxon>Actinomycetota</taxon>
        <taxon>Actinomycetes</taxon>
        <taxon>Micrococcales</taxon>
        <taxon>Microbacteriaceae</taxon>
        <taxon>Microcella</taxon>
    </lineage>
</organism>
<gene>
    <name evidence="15" type="ORF">NNL39_10040</name>
</gene>
<dbReference type="Gene3D" id="6.10.340.10">
    <property type="match status" value="1"/>
</dbReference>
<comment type="subcellular location">
    <subcellularLocation>
        <location evidence="2">Cell membrane</location>
    </subcellularLocation>
</comment>
<dbReference type="SUPFAM" id="SSF55874">
    <property type="entry name" value="ATPase domain of HSP90 chaperone/DNA topoisomerase II/histidine kinase"/>
    <property type="match status" value="1"/>
</dbReference>
<keyword evidence="4" id="KW-0597">Phosphoprotein</keyword>
<dbReference type="PANTHER" id="PTHR45436:SF5">
    <property type="entry name" value="SENSOR HISTIDINE KINASE TRCS"/>
    <property type="match status" value="1"/>
</dbReference>
<dbReference type="InterPro" id="IPR050428">
    <property type="entry name" value="TCS_sensor_his_kinase"/>
</dbReference>
<keyword evidence="5" id="KW-0808">Transferase</keyword>
<dbReference type="GO" id="GO:0005524">
    <property type="term" value="F:ATP binding"/>
    <property type="evidence" value="ECO:0007669"/>
    <property type="project" value="UniProtKB-KW"/>
</dbReference>
<evidence type="ECO:0000256" key="7">
    <source>
        <dbReference type="ARBA" id="ARBA00022777"/>
    </source>
</evidence>
<dbReference type="InterPro" id="IPR036890">
    <property type="entry name" value="HATPase_C_sf"/>
</dbReference>
<comment type="catalytic activity">
    <reaction evidence="1">
        <text>ATP + protein L-histidine = ADP + protein N-phospho-L-histidine.</text>
        <dbReference type="EC" id="2.7.13.3"/>
    </reaction>
</comment>
<feature type="domain" description="Histidine kinase" evidence="13">
    <location>
        <begin position="271"/>
        <end position="477"/>
    </location>
</feature>
<dbReference type="CDD" id="cd00075">
    <property type="entry name" value="HATPase"/>
    <property type="match status" value="1"/>
</dbReference>
<reference evidence="15" key="1">
    <citation type="submission" date="2022-07" db="EMBL/GenBank/DDBJ databases">
        <title>Taxonomic analysis of Microcella humidisoli nov. sp., isolated from riverside soil.</title>
        <authorList>
            <person name="Molina K.M."/>
            <person name="Kim S.B."/>
        </authorList>
    </citation>
    <scope>NUCLEOTIDE SEQUENCE</scope>
    <source>
        <strain evidence="15">MMS21-STM10</strain>
    </source>
</reference>
<evidence type="ECO:0000256" key="3">
    <source>
        <dbReference type="ARBA" id="ARBA00012438"/>
    </source>
</evidence>
<accession>A0ABY5FUM5</accession>
<evidence type="ECO:0000256" key="6">
    <source>
        <dbReference type="ARBA" id="ARBA00022692"/>
    </source>
</evidence>
<dbReference type="RefSeq" id="WP_255159146.1">
    <property type="nucleotide sequence ID" value="NZ_CP101497.1"/>
</dbReference>
<dbReference type="InterPro" id="IPR003661">
    <property type="entry name" value="HisK_dim/P_dom"/>
</dbReference>
<keyword evidence="15" id="KW-0067">ATP-binding</keyword>
<dbReference type="InterPro" id="IPR003594">
    <property type="entry name" value="HATPase_dom"/>
</dbReference>
<dbReference type="InterPro" id="IPR004358">
    <property type="entry name" value="Sig_transdc_His_kin-like_C"/>
</dbReference>
<keyword evidence="8 12" id="KW-1133">Transmembrane helix</keyword>
<keyword evidence="6 12" id="KW-0812">Transmembrane</keyword>
<keyword evidence="16" id="KW-1185">Reference proteome</keyword>
<evidence type="ECO:0000256" key="11">
    <source>
        <dbReference type="SAM" id="MobiDB-lite"/>
    </source>
</evidence>
<dbReference type="SMART" id="SM00388">
    <property type="entry name" value="HisKA"/>
    <property type="match status" value="1"/>
</dbReference>
<keyword evidence="15" id="KW-0547">Nucleotide-binding</keyword>
<dbReference type="PROSITE" id="PS50885">
    <property type="entry name" value="HAMP"/>
    <property type="match status" value="1"/>
</dbReference>
<sequence>MSRTPLPRFSVRSRILAVILVVTALGMSVSGFTAYLVQRDRVLEGLDTDLLASVEAARGIVTGASTSSADENAPEAAALPTTAVDALSDILQRLVPGRHESSVGIIDGEVRWLPFVETAFDLEDDPAFIARAWQEASSGEVTLGTAITSVGTLRYVSVPVIIEGDEQLGVFVTAVDAQRAVDEVGGAFLTYAGLALLSLAAIGVIGWFVAGRLLAPIRTLSETASRITAADVSERIPVIGRDDVSALTETVNAMLDRIDEALTSQRQLLDDVRHELKTPITIVRGHLELLDESKPDDVRAVRDIAIDELDRMAELVNDIDALARVERSEVLAEPTDIADFTALVFSKMQAIPGHDWVLVESADVVAPLSPSRITQAWVQLADNAAKYSPEGTPIRVGSTSYAGTVEFWVADAGPGIPAGAEKRIFERFGRADTGRGIAGSGLGLPIVAAIARAHGGYVSLDSSSSGSRFGIVVPTIERGAAPPPPAAGFIEPETVDPARSPA</sequence>
<name>A0ABY5FUM5_9MICO</name>
<evidence type="ECO:0000313" key="15">
    <source>
        <dbReference type="EMBL" id="UTT62005.1"/>
    </source>
</evidence>
<evidence type="ECO:0000256" key="5">
    <source>
        <dbReference type="ARBA" id="ARBA00022679"/>
    </source>
</evidence>
<evidence type="ECO:0000256" key="8">
    <source>
        <dbReference type="ARBA" id="ARBA00022989"/>
    </source>
</evidence>
<dbReference type="Gene3D" id="3.30.565.10">
    <property type="entry name" value="Histidine kinase-like ATPase, C-terminal domain"/>
    <property type="match status" value="1"/>
</dbReference>
<keyword evidence="7" id="KW-0418">Kinase</keyword>
<dbReference type="PROSITE" id="PS50109">
    <property type="entry name" value="HIS_KIN"/>
    <property type="match status" value="1"/>
</dbReference>
<dbReference type="PANTHER" id="PTHR45436">
    <property type="entry name" value="SENSOR HISTIDINE KINASE YKOH"/>
    <property type="match status" value="1"/>
</dbReference>
<protein>
    <recommendedName>
        <fullName evidence="3">histidine kinase</fullName>
        <ecNumber evidence="3">2.7.13.3</ecNumber>
    </recommendedName>
</protein>
<evidence type="ECO:0000256" key="1">
    <source>
        <dbReference type="ARBA" id="ARBA00000085"/>
    </source>
</evidence>
<feature type="transmembrane region" description="Helical" evidence="12">
    <location>
        <begin position="188"/>
        <end position="210"/>
    </location>
</feature>
<dbReference type="CDD" id="cd06225">
    <property type="entry name" value="HAMP"/>
    <property type="match status" value="1"/>
</dbReference>
<keyword evidence="10 12" id="KW-0472">Membrane</keyword>
<dbReference type="SUPFAM" id="SSF158472">
    <property type="entry name" value="HAMP domain-like"/>
    <property type="match status" value="1"/>
</dbReference>
<evidence type="ECO:0000259" key="14">
    <source>
        <dbReference type="PROSITE" id="PS50885"/>
    </source>
</evidence>
<dbReference type="EMBL" id="CP101497">
    <property type="protein sequence ID" value="UTT62005.1"/>
    <property type="molecule type" value="Genomic_DNA"/>
</dbReference>